<feature type="domain" description="DUF302" evidence="1">
    <location>
        <begin position="38"/>
        <end position="98"/>
    </location>
</feature>
<dbReference type="InterPro" id="IPR016796">
    <property type="entry name" value="UCP021774"/>
</dbReference>
<dbReference type="InterPro" id="IPR035923">
    <property type="entry name" value="TT1751-like_sf"/>
</dbReference>
<dbReference type="EMBL" id="AUZY01000952">
    <property type="protein sequence ID" value="EQD76888.1"/>
    <property type="molecule type" value="Genomic_DNA"/>
</dbReference>
<organism evidence="2">
    <name type="scientific">mine drainage metagenome</name>
    <dbReference type="NCBI Taxonomy" id="410659"/>
    <lineage>
        <taxon>unclassified sequences</taxon>
        <taxon>metagenomes</taxon>
        <taxon>ecological metagenomes</taxon>
    </lineage>
</organism>
<protein>
    <submittedName>
        <fullName evidence="2">Uncharacterized conserved protein UCP021774</fullName>
    </submittedName>
</protein>
<dbReference type="PIRSF" id="PIRSF021774">
    <property type="entry name" value="UCP021774"/>
    <property type="match status" value="1"/>
</dbReference>
<dbReference type="PANTHER" id="PTHR38342">
    <property type="entry name" value="SLR5037 PROTEIN"/>
    <property type="match status" value="1"/>
</dbReference>
<gene>
    <name evidence="2" type="ORF">B1B_01380</name>
</gene>
<sequence length="137" mass="14968">MTDLAYAVRFGGSPDAAVTAIGEALQRRGFGVLATLHVDTILREKIQQEIEPLILLEVCSPRHAYRALTAVPDVALLLPCKIVVRRRRNETEVVLLRPEATIGTLLDQSSLRTIAKEVETVLRAVLDEVGAPPPRPA</sequence>
<name>T1C7K1_9ZZZZ</name>
<dbReference type="SUPFAM" id="SSF103247">
    <property type="entry name" value="TT1751-like"/>
    <property type="match status" value="1"/>
</dbReference>
<dbReference type="InterPro" id="IPR005180">
    <property type="entry name" value="DUF302"/>
</dbReference>
<reference evidence="2" key="2">
    <citation type="journal article" date="2014" name="ISME J.">
        <title>Microbial stratification in low pH oxic and suboxic macroscopic growths along an acid mine drainage.</title>
        <authorList>
            <person name="Mendez-Garcia C."/>
            <person name="Mesa V."/>
            <person name="Sprenger R.R."/>
            <person name="Richter M."/>
            <person name="Diez M.S."/>
            <person name="Solano J."/>
            <person name="Bargiela R."/>
            <person name="Golyshina O.V."/>
            <person name="Manteca A."/>
            <person name="Ramos J.L."/>
            <person name="Gallego J.R."/>
            <person name="Llorente I."/>
            <person name="Martins Dos Santos V.A."/>
            <person name="Jensen O.N."/>
            <person name="Pelaez A.I."/>
            <person name="Sanchez J."/>
            <person name="Ferrer M."/>
        </authorList>
    </citation>
    <scope>NUCLEOTIDE SEQUENCE</scope>
</reference>
<comment type="caution">
    <text evidence="2">The sequence shown here is derived from an EMBL/GenBank/DDBJ whole genome shotgun (WGS) entry which is preliminary data.</text>
</comment>
<proteinExistence type="predicted"/>
<evidence type="ECO:0000259" key="1">
    <source>
        <dbReference type="Pfam" id="PF03625"/>
    </source>
</evidence>
<dbReference type="Gene3D" id="3.30.310.70">
    <property type="entry name" value="TT1751-like domain"/>
    <property type="match status" value="1"/>
</dbReference>
<dbReference type="PANTHER" id="PTHR38342:SF1">
    <property type="entry name" value="SLR5037 PROTEIN"/>
    <property type="match status" value="1"/>
</dbReference>
<dbReference type="Pfam" id="PF03625">
    <property type="entry name" value="DUF302"/>
    <property type="match status" value="1"/>
</dbReference>
<evidence type="ECO:0000313" key="2">
    <source>
        <dbReference type="EMBL" id="EQD76888.1"/>
    </source>
</evidence>
<dbReference type="AlphaFoldDB" id="T1C7K1"/>
<reference evidence="2" key="1">
    <citation type="submission" date="2013-08" db="EMBL/GenBank/DDBJ databases">
        <authorList>
            <person name="Mendez C."/>
            <person name="Richter M."/>
            <person name="Ferrer M."/>
            <person name="Sanchez J."/>
        </authorList>
    </citation>
    <scope>NUCLEOTIDE SEQUENCE</scope>
</reference>
<dbReference type="CDD" id="cd14797">
    <property type="entry name" value="DUF302"/>
    <property type="match status" value="1"/>
</dbReference>
<accession>T1C7K1</accession>